<dbReference type="GeneID" id="88622106"/>
<dbReference type="RefSeq" id="WP_233962708.1">
    <property type="nucleotide sequence ID" value="NZ_JAWXXR010000001.1"/>
</dbReference>
<keyword evidence="3" id="KW-1185">Reference proteome</keyword>
<evidence type="ECO:0000313" key="2">
    <source>
        <dbReference type="EMBL" id="MDX6015017.1"/>
    </source>
</evidence>
<reference evidence="2 3" key="1">
    <citation type="submission" date="2023-11" db="EMBL/GenBank/DDBJ databases">
        <title>MicrobeMod: A computational toolkit for identifying prokaryotic methylation and restriction-modification with nanopore sequencing.</title>
        <authorList>
            <person name="Crits-Christoph A."/>
            <person name="Kang S.C."/>
            <person name="Lee H."/>
            <person name="Ostrov N."/>
        </authorList>
    </citation>
    <scope>NUCLEOTIDE SEQUENCE [LARGE SCALE GENOMIC DNA]</scope>
    <source>
        <strain evidence="2 3">ATCC BAA-2732</strain>
    </source>
</reference>
<keyword evidence="1" id="KW-0472">Membrane</keyword>
<dbReference type="EMBL" id="JAWXXR010000001">
    <property type="protein sequence ID" value="MDX6015017.1"/>
    <property type="molecule type" value="Genomic_DNA"/>
</dbReference>
<organism evidence="2 3">
    <name type="scientific">Shewanella indica</name>
    <dbReference type="NCBI Taxonomy" id="768528"/>
    <lineage>
        <taxon>Bacteria</taxon>
        <taxon>Pseudomonadati</taxon>
        <taxon>Pseudomonadota</taxon>
        <taxon>Gammaproteobacteria</taxon>
        <taxon>Alteromonadales</taxon>
        <taxon>Shewanellaceae</taxon>
        <taxon>Shewanella</taxon>
    </lineage>
</organism>
<evidence type="ECO:0000256" key="1">
    <source>
        <dbReference type="SAM" id="Phobius"/>
    </source>
</evidence>
<dbReference type="Proteomes" id="UP001272773">
    <property type="component" value="Unassembled WGS sequence"/>
</dbReference>
<keyword evidence="1" id="KW-1133">Transmembrane helix</keyword>
<keyword evidence="1" id="KW-0812">Transmembrane</keyword>
<gene>
    <name evidence="2" type="ORF">SIL79_01320</name>
</gene>
<proteinExistence type="predicted"/>
<accession>A0ABU4Q6G8</accession>
<name>A0ABU4Q6G8_9GAMM</name>
<evidence type="ECO:0000313" key="3">
    <source>
        <dbReference type="Proteomes" id="UP001272773"/>
    </source>
</evidence>
<protein>
    <submittedName>
        <fullName evidence="2">Uncharacterized protein</fullName>
    </submittedName>
</protein>
<comment type="caution">
    <text evidence="2">The sequence shown here is derived from an EMBL/GenBank/DDBJ whole genome shotgun (WGS) entry which is preliminary data.</text>
</comment>
<sequence>MNMLSKLTKQLQEHPIIILAMFILSLFSALVTLILGWQDLYTDYLSKSMELPVWLVFLLGILGLIGWVLVRPSDVGKGPLKRIQGETYGVQRVVLDGKEFRQCRFSASELVIEGKAGFSLAHNEFESPRFTFSGPANTTIVILTEMYKDPAFRPLVDGTLENIKAGVIPQSAPLNPNA</sequence>
<feature type="transmembrane region" description="Helical" evidence="1">
    <location>
        <begin position="52"/>
        <end position="70"/>
    </location>
</feature>
<feature type="transmembrane region" description="Helical" evidence="1">
    <location>
        <begin position="16"/>
        <end position="37"/>
    </location>
</feature>